<reference evidence="3" key="1">
    <citation type="submission" date="2014-04" db="EMBL/GenBank/DDBJ databases">
        <title>Evolutionary Origins and Diversification of the Mycorrhizal Mutualists.</title>
        <authorList>
            <consortium name="DOE Joint Genome Institute"/>
            <consortium name="Mycorrhizal Genomics Consortium"/>
            <person name="Kohler A."/>
            <person name="Kuo A."/>
            <person name="Nagy L.G."/>
            <person name="Floudas D."/>
            <person name="Copeland A."/>
            <person name="Barry K.W."/>
            <person name="Cichocki N."/>
            <person name="Veneault-Fourrey C."/>
            <person name="LaButti K."/>
            <person name="Lindquist E.A."/>
            <person name="Lipzen A."/>
            <person name="Lundell T."/>
            <person name="Morin E."/>
            <person name="Murat C."/>
            <person name="Riley R."/>
            <person name="Ohm R."/>
            <person name="Sun H."/>
            <person name="Tunlid A."/>
            <person name="Henrissat B."/>
            <person name="Grigoriev I.V."/>
            <person name="Hibbett D.S."/>
            <person name="Martin F."/>
        </authorList>
    </citation>
    <scope>NUCLEOTIDE SEQUENCE [LARGE SCALE GENOMIC DNA]</scope>
    <source>
        <strain evidence="3">FD-334 SS-4</strain>
    </source>
</reference>
<organism evidence="2 3">
    <name type="scientific">Hypholoma sublateritium (strain FD-334 SS-4)</name>
    <dbReference type="NCBI Taxonomy" id="945553"/>
    <lineage>
        <taxon>Eukaryota</taxon>
        <taxon>Fungi</taxon>
        <taxon>Dikarya</taxon>
        <taxon>Basidiomycota</taxon>
        <taxon>Agaricomycotina</taxon>
        <taxon>Agaricomycetes</taxon>
        <taxon>Agaricomycetidae</taxon>
        <taxon>Agaricales</taxon>
        <taxon>Agaricineae</taxon>
        <taxon>Strophariaceae</taxon>
        <taxon>Hypholoma</taxon>
    </lineage>
</organism>
<sequence>MPRSPVVISAITALYLLNVVQVVSKWVWTDRFLVLSGQSSDAAYLFANTGPSWIYLITNINAFLLATIADSLLIWRCYYIWSRSVRIIMVPLALLLTEIGAGIANIARISIDHLNPVIYESGAGLQIQTSIAIFSAFALTLIATSLILYRIIATTRQTSVLKRTQNTYREIVDLVVQSSAVYSVVLLVWAISWVISPPSTATKICVSSLLYVRLWGTFVLFGQGWE</sequence>
<keyword evidence="3" id="KW-1185">Reference proteome</keyword>
<evidence type="ECO:0000256" key="1">
    <source>
        <dbReference type="SAM" id="Phobius"/>
    </source>
</evidence>
<feature type="transmembrane region" description="Helical" evidence="1">
    <location>
        <begin position="174"/>
        <end position="195"/>
    </location>
</feature>
<feature type="transmembrane region" description="Helical" evidence="1">
    <location>
        <begin position="131"/>
        <end position="153"/>
    </location>
</feature>
<keyword evidence="1" id="KW-1133">Transmembrane helix</keyword>
<feature type="transmembrane region" description="Helical" evidence="1">
    <location>
        <begin position="87"/>
        <end position="111"/>
    </location>
</feature>
<evidence type="ECO:0000313" key="3">
    <source>
        <dbReference type="Proteomes" id="UP000054270"/>
    </source>
</evidence>
<dbReference type="Proteomes" id="UP000054270">
    <property type="component" value="Unassembled WGS sequence"/>
</dbReference>
<feature type="transmembrane region" description="Helical" evidence="1">
    <location>
        <begin position="53"/>
        <end position="75"/>
    </location>
</feature>
<keyword evidence="1" id="KW-0472">Membrane</keyword>
<dbReference type="EMBL" id="KN817541">
    <property type="protein sequence ID" value="KJA23653.1"/>
    <property type="molecule type" value="Genomic_DNA"/>
</dbReference>
<evidence type="ECO:0000313" key="2">
    <source>
        <dbReference type="EMBL" id="KJA23653.1"/>
    </source>
</evidence>
<name>A0A0D2MJ13_HYPSF</name>
<dbReference type="OrthoDB" id="2873242at2759"/>
<keyword evidence="1" id="KW-0812">Transmembrane</keyword>
<proteinExistence type="predicted"/>
<accession>A0A0D2MJ13</accession>
<gene>
    <name evidence="2" type="ORF">HYPSUDRAFT_201099</name>
</gene>
<protein>
    <submittedName>
        <fullName evidence="2">Uncharacterized protein</fullName>
    </submittedName>
</protein>
<dbReference type="AlphaFoldDB" id="A0A0D2MJ13"/>